<name>A0A067U382_GALM3</name>
<evidence type="ECO:0000313" key="2">
    <source>
        <dbReference type="EMBL" id="KDR85868.1"/>
    </source>
</evidence>
<dbReference type="InterPro" id="IPR001810">
    <property type="entry name" value="F-box_dom"/>
</dbReference>
<accession>A0A067U382</accession>
<protein>
    <recommendedName>
        <fullName evidence="1">F-box domain-containing protein</fullName>
    </recommendedName>
</protein>
<evidence type="ECO:0000259" key="1">
    <source>
        <dbReference type="Pfam" id="PF12937"/>
    </source>
</evidence>
<gene>
    <name evidence="2" type="ORF">GALMADRAFT_150249</name>
</gene>
<evidence type="ECO:0000313" key="3">
    <source>
        <dbReference type="Proteomes" id="UP000027222"/>
    </source>
</evidence>
<dbReference type="EMBL" id="KL142367">
    <property type="protein sequence ID" value="KDR85868.1"/>
    <property type="molecule type" value="Genomic_DNA"/>
</dbReference>
<dbReference type="Pfam" id="PF12937">
    <property type="entry name" value="F-box-like"/>
    <property type="match status" value="1"/>
</dbReference>
<sequence>MTPLGTNLTLDQLLTALNWKLENESETIAPIDLSHSQREDSASTWSRRILESKCITSHLQQCLNALPPVNCLPREIIGEIFLYVQSLYQYYPFLMPQHEFTHRTKPSNSWTRVTRVCRYWRDIAFNTKTLWCTITLTDRLEFAAFPAISLFTQSYPLPITLDHRCLSDIKGEHVDDFYATLAQNANRISVVYLRTHLPPKAIDLVHSIPNLMELELDFRFPTDSDDNDFSPQNRSVYTESFLDRHTSTLRKLSLSHYLWPQQAFTGLTHLCLQAKFAVTFNLFFQMLASVSSTLQFLKLECKGTLTSRFETYEILTIEKRPVMIVLQYLEMHSVSGGLMQHLYNLFLPNNPTLIWNCAWTKYFGEYTDGPDKMTMIPPPEQLARVTSLVAWTFWEKRYFLKGTTLHFPALATFSNLAAWSTHLPNLVTLALYGHNGSYYDLPDLLTKFTTLECLHFCSTPKLPFLMVELEQEVEKTDFLPRLQTLIACSHNNRHIKRQLSKEFAEQELQPLELGEDRRMLRTRPHLDRTYTLFFSKKCINGHVANWQDYVD</sequence>
<dbReference type="AlphaFoldDB" id="A0A067U382"/>
<organism evidence="2 3">
    <name type="scientific">Galerina marginata (strain CBS 339.88)</name>
    <dbReference type="NCBI Taxonomy" id="685588"/>
    <lineage>
        <taxon>Eukaryota</taxon>
        <taxon>Fungi</taxon>
        <taxon>Dikarya</taxon>
        <taxon>Basidiomycota</taxon>
        <taxon>Agaricomycotina</taxon>
        <taxon>Agaricomycetes</taxon>
        <taxon>Agaricomycetidae</taxon>
        <taxon>Agaricales</taxon>
        <taxon>Agaricineae</taxon>
        <taxon>Strophariaceae</taxon>
        <taxon>Galerina</taxon>
    </lineage>
</organism>
<keyword evidence="3" id="KW-1185">Reference proteome</keyword>
<dbReference type="Proteomes" id="UP000027222">
    <property type="component" value="Unassembled WGS sequence"/>
</dbReference>
<dbReference type="HOGENOM" id="CLU_517822_0_0_1"/>
<proteinExistence type="predicted"/>
<feature type="domain" description="F-box" evidence="1">
    <location>
        <begin position="70"/>
        <end position="136"/>
    </location>
</feature>
<reference evidence="3" key="1">
    <citation type="journal article" date="2014" name="Proc. Natl. Acad. Sci. U.S.A.">
        <title>Extensive sampling of basidiomycete genomes demonstrates inadequacy of the white-rot/brown-rot paradigm for wood decay fungi.</title>
        <authorList>
            <person name="Riley R."/>
            <person name="Salamov A.A."/>
            <person name="Brown D.W."/>
            <person name="Nagy L.G."/>
            <person name="Floudas D."/>
            <person name="Held B.W."/>
            <person name="Levasseur A."/>
            <person name="Lombard V."/>
            <person name="Morin E."/>
            <person name="Otillar R."/>
            <person name="Lindquist E.A."/>
            <person name="Sun H."/>
            <person name="LaButti K.M."/>
            <person name="Schmutz J."/>
            <person name="Jabbour D."/>
            <person name="Luo H."/>
            <person name="Baker S.E."/>
            <person name="Pisabarro A.G."/>
            <person name="Walton J.D."/>
            <person name="Blanchette R.A."/>
            <person name="Henrissat B."/>
            <person name="Martin F."/>
            <person name="Cullen D."/>
            <person name="Hibbett D.S."/>
            <person name="Grigoriev I.V."/>
        </authorList>
    </citation>
    <scope>NUCLEOTIDE SEQUENCE [LARGE SCALE GENOMIC DNA]</scope>
    <source>
        <strain evidence="3">CBS 339.88</strain>
    </source>
</reference>
<dbReference type="Gene3D" id="1.20.1280.50">
    <property type="match status" value="1"/>
</dbReference>
<dbReference type="OrthoDB" id="3365698at2759"/>
<dbReference type="STRING" id="685588.A0A067U382"/>